<dbReference type="CDD" id="cd06346">
    <property type="entry name" value="PBP1_ABC_ligand_binding-like"/>
    <property type="match status" value="1"/>
</dbReference>
<sequence length="395" mass="39693">MRLLTTTALSAALLALPAAAEGPVRLGILLGFTGPVESLMPDIAASAELAKREAGESGLFLGGRSIEPVRADSTCTDAAAAASAAQRLVDSEDVAAIVGADCSGVTTSVVANVTVPAGVVAISPSATTPALTTADDNGLFFRTAPSDARQGQVLAEAVIARGITEVALTYTNNDYGEGLMNSFTDAYQARGGRVLLSAAHEDGKADYSAEVAALAATGAEHLVVFGYVDQGGAGIIRAALDTGAFGSFIMADGMLADQLGERFGAEIDGSFGTTPGSDDALSQAFEAQAQAAGITGTGPYRGEAYDAAALLILAMQAAGSADRGAIAAHILNVANAPGEPIGPGEIARGLEILAAGSNIDWQGATGVELTPEGDAAGTYKEMTFQGGTRRFLALH</sequence>
<feature type="domain" description="Leucine-binding protein" evidence="5">
    <location>
        <begin position="23"/>
        <end position="336"/>
    </location>
</feature>
<dbReference type="InterPro" id="IPR051010">
    <property type="entry name" value="BCAA_transport"/>
</dbReference>
<comment type="caution">
    <text evidence="6">The sequence shown here is derived from an EMBL/GenBank/DDBJ whole genome shotgun (WGS) entry which is preliminary data.</text>
</comment>
<evidence type="ECO:0000256" key="4">
    <source>
        <dbReference type="SAM" id="SignalP"/>
    </source>
</evidence>
<keyword evidence="2 4" id="KW-0732">Signal</keyword>
<keyword evidence="3" id="KW-0029">Amino-acid transport</keyword>
<dbReference type="Pfam" id="PF13458">
    <property type="entry name" value="Peripla_BP_6"/>
    <property type="match status" value="1"/>
</dbReference>
<evidence type="ECO:0000259" key="5">
    <source>
        <dbReference type="Pfam" id="PF13458"/>
    </source>
</evidence>
<evidence type="ECO:0000256" key="2">
    <source>
        <dbReference type="ARBA" id="ARBA00022729"/>
    </source>
</evidence>
<dbReference type="InterPro" id="IPR028081">
    <property type="entry name" value="Leu-bd"/>
</dbReference>
<dbReference type="InterPro" id="IPR028082">
    <property type="entry name" value="Peripla_BP_I"/>
</dbReference>
<evidence type="ECO:0000256" key="3">
    <source>
        <dbReference type="ARBA" id="ARBA00022970"/>
    </source>
</evidence>
<feature type="chain" id="PRO_5047189620" evidence="4">
    <location>
        <begin position="21"/>
        <end position="395"/>
    </location>
</feature>
<keyword evidence="3" id="KW-0813">Transport</keyword>
<dbReference type="Gene3D" id="3.40.50.2300">
    <property type="match status" value="2"/>
</dbReference>
<gene>
    <name evidence="6" type="ORF">G8O29_12315</name>
</gene>
<organism evidence="6 7">
    <name type="scientific">Rhodobacter calidifons</name>
    <dbReference type="NCBI Taxonomy" id="2715277"/>
    <lineage>
        <taxon>Bacteria</taxon>
        <taxon>Pseudomonadati</taxon>
        <taxon>Pseudomonadota</taxon>
        <taxon>Alphaproteobacteria</taxon>
        <taxon>Rhodobacterales</taxon>
        <taxon>Rhodobacter group</taxon>
        <taxon>Rhodobacter</taxon>
    </lineage>
</organism>
<dbReference type="Proteomes" id="UP001515660">
    <property type="component" value="Unassembled WGS sequence"/>
</dbReference>
<reference evidence="6 7" key="1">
    <citation type="journal article" date="2022" name="Microorganisms">
        <title>Genome Sequence and Characterization of a Xanthorhodopsin-Containing, Aerobic Anoxygenic Phototrophic Rhodobacter Species, Isolated from Mesophilic Conditions at Yellowstone National Park.</title>
        <authorList>
            <person name="Kyndt J.A."/>
            <person name="Robertson S."/>
            <person name="Shoffstall I.B."/>
            <person name="Ramaley R.F."/>
            <person name="Meyer T.E."/>
        </authorList>
    </citation>
    <scope>NUCLEOTIDE SEQUENCE [LARGE SCALE GENOMIC DNA]</scope>
    <source>
        <strain evidence="6 7">M37P</strain>
    </source>
</reference>
<dbReference type="PANTHER" id="PTHR30483">
    <property type="entry name" value="LEUCINE-SPECIFIC-BINDING PROTEIN"/>
    <property type="match status" value="1"/>
</dbReference>
<evidence type="ECO:0000313" key="7">
    <source>
        <dbReference type="Proteomes" id="UP001515660"/>
    </source>
</evidence>
<feature type="signal peptide" evidence="4">
    <location>
        <begin position="1"/>
        <end position="20"/>
    </location>
</feature>
<keyword evidence="7" id="KW-1185">Reference proteome</keyword>
<comment type="similarity">
    <text evidence="1">Belongs to the leucine-binding protein family.</text>
</comment>
<dbReference type="PANTHER" id="PTHR30483:SF6">
    <property type="entry name" value="PERIPLASMIC BINDING PROTEIN OF ABC TRANSPORTER FOR NATURAL AMINO ACIDS"/>
    <property type="match status" value="1"/>
</dbReference>
<proteinExistence type="inferred from homology"/>
<dbReference type="EMBL" id="JAANHS010000008">
    <property type="protein sequence ID" value="NHB77517.1"/>
    <property type="molecule type" value="Genomic_DNA"/>
</dbReference>
<dbReference type="RefSeq" id="WP_166403536.1">
    <property type="nucleotide sequence ID" value="NZ_JAANHS010000008.1"/>
</dbReference>
<protein>
    <submittedName>
        <fullName evidence="6">ABC transporter substrate-binding protein</fullName>
    </submittedName>
</protein>
<name>A0ABX0G9H5_9RHOB</name>
<evidence type="ECO:0000256" key="1">
    <source>
        <dbReference type="ARBA" id="ARBA00010062"/>
    </source>
</evidence>
<accession>A0ABX0G9H5</accession>
<dbReference type="SUPFAM" id="SSF53822">
    <property type="entry name" value="Periplasmic binding protein-like I"/>
    <property type="match status" value="1"/>
</dbReference>
<evidence type="ECO:0000313" key="6">
    <source>
        <dbReference type="EMBL" id="NHB77517.1"/>
    </source>
</evidence>